<organism evidence="1 2">
    <name type="scientific">Candidatus Giovannonibacteria bacterium RIFCSPLOWO2_01_FULL_46_13</name>
    <dbReference type="NCBI Taxonomy" id="1798352"/>
    <lineage>
        <taxon>Bacteria</taxon>
        <taxon>Candidatus Giovannoniibacteriota</taxon>
    </lineage>
</organism>
<evidence type="ECO:0000313" key="2">
    <source>
        <dbReference type="Proteomes" id="UP000178684"/>
    </source>
</evidence>
<comment type="caution">
    <text evidence="1">The sequence shown here is derived from an EMBL/GenBank/DDBJ whole genome shotgun (WGS) entry which is preliminary data.</text>
</comment>
<name>A0A1F5X385_9BACT</name>
<gene>
    <name evidence="1" type="ORF">A3B18_00190</name>
</gene>
<accession>A0A1F5X385</accession>
<dbReference type="AlphaFoldDB" id="A0A1F5X385"/>
<reference evidence="1 2" key="1">
    <citation type="journal article" date="2016" name="Nat. Commun.">
        <title>Thousands of microbial genomes shed light on interconnected biogeochemical processes in an aquifer system.</title>
        <authorList>
            <person name="Anantharaman K."/>
            <person name="Brown C.T."/>
            <person name="Hug L.A."/>
            <person name="Sharon I."/>
            <person name="Castelle C.J."/>
            <person name="Probst A.J."/>
            <person name="Thomas B.C."/>
            <person name="Singh A."/>
            <person name="Wilkins M.J."/>
            <person name="Karaoz U."/>
            <person name="Brodie E.L."/>
            <person name="Williams K.H."/>
            <person name="Hubbard S.S."/>
            <person name="Banfield J.F."/>
        </authorList>
    </citation>
    <scope>NUCLEOTIDE SEQUENCE [LARGE SCALE GENOMIC DNA]</scope>
</reference>
<proteinExistence type="predicted"/>
<dbReference type="Proteomes" id="UP000178684">
    <property type="component" value="Unassembled WGS sequence"/>
</dbReference>
<sequence>MKIPIVIFGVLSLVVLLFFLLKWLLGESGIKEEREGEKAKLVKGYPWPKEIKVLARHRRGNILSILCWRKEGHCMKKTYLWPAREGEPNFLVCVTCNSAYNF</sequence>
<dbReference type="EMBL" id="MFIE01000022">
    <property type="protein sequence ID" value="OGF82359.1"/>
    <property type="molecule type" value="Genomic_DNA"/>
</dbReference>
<protein>
    <submittedName>
        <fullName evidence="1">Uncharacterized protein</fullName>
    </submittedName>
</protein>
<evidence type="ECO:0000313" key="1">
    <source>
        <dbReference type="EMBL" id="OGF82359.1"/>
    </source>
</evidence>